<dbReference type="RefSeq" id="WP_158272337.1">
    <property type="nucleotide sequence ID" value="NZ_QAYC01000007.1"/>
</dbReference>
<dbReference type="PANTHER" id="PTHR40254:SF1">
    <property type="entry name" value="BLR0577 PROTEIN"/>
    <property type="match status" value="1"/>
</dbReference>
<proteinExistence type="predicted"/>
<comment type="caution">
    <text evidence="2">The sequence shown here is derived from an EMBL/GenBank/DDBJ whole genome shotgun (WGS) entry which is preliminary data.</text>
</comment>
<gene>
    <name evidence="2" type="ORF">C8N38_1077</name>
</gene>
<evidence type="ECO:0000259" key="1">
    <source>
        <dbReference type="Pfam" id="PF13454"/>
    </source>
</evidence>
<sequence length="555" mass="58244">MPHQSPPLRLAIIGLGPRGLGALEALAARLADTGRPVAIDIFEPGPWPGAGPNFDPAQSPLMLLNIPIRAIDIDPPAPAPRRIASFAAWLMSPPDGERFPARAELGAYMAARFRALTASLPEGTELSRHETAIRRIEASEAGWRLDGAGARFGPYDEVLLAPGQPATRPDPQLARWQDHARRCGAELLPAYPADRLLEAAEGWAGKAVAIRGLGLSTLDAVRLLTLGLGGRFEDDRYIASGREPARLLPFSLNGLPPWPKPASEAIDARLAPLPAETRAFEAALSRALTQPPEAALVTLCTPLARAARRMLAATGAGPGGVEEWLSAEREAPAAQEDPNPTAPLRDGLAMARGVRPPSPGYAIGQIWRHWQNALRRGVNPGSAAPGTAEALIGFDEGLKRYSYGPPAAAAEELSILIETGIVDLRIVDDPDILLTDNGWQLVEGDEGARAEVMVDAVLPSPALQGIEAPVIAALRDEGRIVPVAKGQGARIRPDGQLIGADGRVQPGLALLGRAALGSVIAVDSIHDCFGASADRWAEGVLTRAALSAAPAASPG</sequence>
<dbReference type="AlphaFoldDB" id="A0A8E2VJN7"/>
<accession>A0A8E2VJN7</accession>
<reference evidence="2 3" key="1">
    <citation type="submission" date="2018-04" db="EMBL/GenBank/DDBJ databases">
        <title>Genomic Encyclopedia of Archaeal and Bacterial Type Strains, Phase II (KMG-II): from individual species to whole genera.</title>
        <authorList>
            <person name="Goeker M."/>
        </authorList>
    </citation>
    <scope>NUCLEOTIDE SEQUENCE [LARGE SCALE GENOMIC DNA]</scope>
    <source>
        <strain evidence="2 3">DSM 19783</strain>
    </source>
</reference>
<dbReference type="PANTHER" id="PTHR40254">
    <property type="entry name" value="BLR0577 PROTEIN"/>
    <property type="match status" value="1"/>
</dbReference>
<dbReference type="SUPFAM" id="SSF51905">
    <property type="entry name" value="FAD/NAD(P)-binding domain"/>
    <property type="match status" value="1"/>
</dbReference>
<name>A0A8E2VJN7_9RHOB</name>
<organism evidence="2 3">
    <name type="scientific">Rhodovulum kholense</name>
    <dbReference type="NCBI Taxonomy" id="453584"/>
    <lineage>
        <taxon>Bacteria</taxon>
        <taxon>Pseudomonadati</taxon>
        <taxon>Pseudomonadota</taxon>
        <taxon>Alphaproteobacteria</taxon>
        <taxon>Rhodobacterales</taxon>
        <taxon>Paracoccaceae</taxon>
        <taxon>Rhodovulum</taxon>
    </lineage>
</organism>
<dbReference type="InterPro" id="IPR036188">
    <property type="entry name" value="FAD/NAD-bd_sf"/>
</dbReference>
<keyword evidence="3" id="KW-1185">Reference proteome</keyword>
<dbReference type="EMBL" id="QAYC01000007">
    <property type="protein sequence ID" value="PTW49486.1"/>
    <property type="molecule type" value="Genomic_DNA"/>
</dbReference>
<dbReference type="Proteomes" id="UP000244037">
    <property type="component" value="Unassembled WGS sequence"/>
</dbReference>
<evidence type="ECO:0000313" key="2">
    <source>
        <dbReference type="EMBL" id="PTW49486.1"/>
    </source>
</evidence>
<dbReference type="Pfam" id="PF13454">
    <property type="entry name" value="NAD_binding_9"/>
    <property type="match status" value="1"/>
</dbReference>
<evidence type="ECO:0000313" key="3">
    <source>
        <dbReference type="Proteomes" id="UP000244037"/>
    </source>
</evidence>
<protein>
    <submittedName>
        <fullName evidence="2">FAD-NAD(P)-binding protein</fullName>
    </submittedName>
</protein>
<dbReference type="OrthoDB" id="6309046at2"/>
<dbReference type="InterPro" id="IPR052189">
    <property type="entry name" value="L-asp_N-monooxygenase_NS-form"/>
</dbReference>
<feature type="domain" description="FAD-dependent urate hydroxylase HpyO/Asp monooxygenase CreE-like FAD/NAD(P)-binding" evidence="1">
    <location>
        <begin position="11"/>
        <end position="164"/>
    </location>
</feature>
<dbReference type="InterPro" id="IPR038732">
    <property type="entry name" value="HpyO/CreE_NAD-binding"/>
</dbReference>